<sequence>MKWKIASVVSVLLLSGCSLPTDFDWKFWEDKQIVENNNTPEISEIVEEQPEENNNNQSEIIEDIVEADSPIMKEEFVSIVKDGIIQNPTNLLVLVNKDIALPEDYVPDDLVSPNVPFIFDGEHDKRYIREEAARALETLFESASNEDVELFAVSGYRAYDTQNAIYNSYLKRWGEERTNAVSAVPGHSEHQTGLAMDVTSRSVELQLTEDFGETVEGIWLQENAHKFGFIIRYPLGKETITGYQYEPWHLRYVGEEVATHLWKEELTLEEFFGHESYQ</sequence>
<dbReference type="KEGG" id="bcoh:BC6307_11025"/>
<dbReference type="Proteomes" id="UP000215224">
    <property type="component" value="Chromosome"/>
</dbReference>
<dbReference type="PROSITE" id="PS51257">
    <property type="entry name" value="PROKAR_LIPOPROTEIN"/>
    <property type="match status" value="1"/>
</dbReference>
<dbReference type="PANTHER" id="PTHR34385">
    <property type="entry name" value="D-ALANYL-D-ALANINE CARBOXYPEPTIDASE"/>
    <property type="match status" value="1"/>
</dbReference>
<feature type="chain" id="PRO_5039574132" evidence="1">
    <location>
        <begin position="21"/>
        <end position="278"/>
    </location>
</feature>
<dbReference type="AlphaFoldDB" id="A0A223KR30"/>
<dbReference type="STRING" id="1314751.GCA_001591425_04434"/>
<dbReference type="InterPro" id="IPR052179">
    <property type="entry name" value="DD-CPase-like"/>
</dbReference>
<feature type="domain" description="D-alanyl-D-alanine carboxypeptidase-like core" evidence="2">
    <location>
        <begin position="126"/>
        <end position="254"/>
    </location>
</feature>
<dbReference type="GO" id="GO:0008233">
    <property type="term" value="F:peptidase activity"/>
    <property type="evidence" value="ECO:0007669"/>
    <property type="project" value="InterPro"/>
</dbReference>
<dbReference type="Pfam" id="PF02557">
    <property type="entry name" value="VanY"/>
    <property type="match status" value="1"/>
</dbReference>
<gene>
    <name evidence="3" type="ORF">BC6307_11025</name>
</gene>
<keyword evidence="1" id="KW-0732">Signal</keyword>
<dbReference type="RefSeq" id="WP_066420730.1">
    <property type="nucleotide sequence ID" value="NZ_CP018866.1"/>
</dbReference>
<protein>
    <submittedName>
        <fullName evidence="3">Peptidase M15</fullName>
    </submittedName>
</protein>
<keyword evidence="4" id="KW-1185">Reference proteome</keyword>
<dbReference type="InterPro" id="IPR003709">
    <property type="entry name" value="VanY-like_core_dom"/>
</dbReference>
<dbReference type="SUPFAM" id="SSF55166">
    <property type="entry name" value="Hedgehog/DD-peptidase"/>
    <property type="match status" value="1"/>
</dbReference>
<dbReference type="InterPro" id="IPR058193">
    <property type="entry name" value="VanY/YodJ_core_dom"/>
</dbReference>
<dbReference type="PANTHER" id="PTHR34385:SF1">
    <property type="entry name" value="PEPTIDOGLYCAN L-ALANYL-D-GLUTAMATE ENDOPEPTIDASE CWLK"/>
    <property type="match status" value="1"/>
</dbReference>
<dbReference type="GO" id="GO:0006508">
    <property type="term" value="P:proteolysis"/>
    <property type="evidence" value="ECO:0007669"/>
    <property type="project" value="InterPro"/>
</dbReference>
<evidence type="ECO:0000259" key="2">
    <source>
        <dbReference type="Pfam" id="PF02557"/>
    </source>
</evidence>
<dbReference type="CDD" id="cd14852">
    <property type="entry name" value="LD-carboxypeptidase"/>
    <property type="match status" value="1"/>
</dbReference>
<dbReference type="InterPro" id="IPR009045">
    <property type="entry name" value="Zn_M74/Hedgehog-like"/>
</dbReference>
<evidence type="ECO:0000256" key="1">
    <source>
        <dbReference type="SAM" id="SignalP"/>
    </source>
</evidence>
<reference evidence="3 4" key="1">
    <citation type="submission" date="2016-12" db="EMBL/GenBank/DDBJ databases">
        <title>The whole genome sequencing and assembly of Bacillus cohnii DSM 6307T strain.</title>
        <authorList>
            <person name="Lee Y.-J."/>
            <person name="Yi H."/>
            <person name="Bahn Y.-S."/>
            <person name="Kim J.F."/>
            <person name="Lee D.-W."/>
        </authorList>
    </citation>
    <scope>NUCLEOTIDE SEQUENCE [LARGE SCALE GENOMIC DNA]</scope>
    <source>
        <strain evidence="3 4">DSM 6307</strain>
    </source>
</reference>
<feature type="signal peptide" evidence="1">
    <location>
        <begin position="1"/>
        <end position="20"/>
    </location>
</feature>
<evidence type="ECO:0000313" key="4">
    <source>
        <dbReference type="Proteomes" id="UP000215224"/>
    </source>
</evidence>
<dbReference type="EMBL" id="CP018866">
    <property type="protein sequence ID" value="AST91773.1"/>
    <property type="molecule type" value="Genomic_DNA"/>
</dbReference>
<evidence type="ECO:0000313" key="3">
    <source>
        <dbReference type="EMBL" id="AST91773.1"/>
    </source>
</evidence>
<accession>A0A223KR30</accession>
<proteinExistence type="predicted"/>
<organism evidence="3 4">
    <name type="scientific">Sutcliffiella cohnii</name>
    <dbReference type="NCBI Taxonomy" id="33932"/>
    <lineage>
        <taxon>Bacteria</taxon>
        <taxon>Bacillati</taxon>
        <taxon>Bacillota</taxon>
        <taxon>Bacilli</taxon>
        <taxon>Bacillales</taxon>
        <taxon>Bacillaceae</taxon>
        <taxon>Sutcliffiella</taxon>
    </lineage>
</organism>
<dbReference type="Gene3D" id="3.30.1380.10">
    <property type="match status" value="1"/>
</dbReference>
<name>A0A223KR30_9BACI</name>